<dbReference type="InterPro" id="IPR011050">
    <property type="entry name" value="Pectin_lyase_fold/virulence"/>
</dbReference>
<sequence>MKAFHSPLLVLFALLWTHLVVYLCLSQIASCSFNHSLNILDFGALPDGKTDNTAAIHKALSEAKRSSKSVYIPSSTWPFVHHGMILVDSVLMYGDGYSSWLHGSNENATAIQMIGANVQIANLRLTSVAQERRTTPQPSTVYCNRASNFSVDRIWTQPLPGEGYVYDDTHIHGVGGIFIYGCFNGTITNNSLNYTFADGIHMTAGSRDILIENNMIENSGDDGIACVTYLPKTAPDMDTLRRLTRNCGNLIYRSNRVKSNRWGRGMTVIGGDSIIIEDNTIEKAAGSGVWIASESSYNTSTAQHVMVRRNTIVRPGVYGLHGKCHPNNTLPAMGVDNQNSRYAGSVQNIMFLDNLIMDACLDSFRITGREISNIVFAGNTLLSSARWGMYIAPVNGSFFLIGNTITNSTLNSYVGVNEQEMMVIAYNKFSNALLNGNGRIQIAHLYAAQRFQFTNNSYSQNVSTNAKRMIEAVVIPKQMVYDHSNTSVYSTYFPNIGKLNVTSFELPLVNDLTFTIPFHVNNLTLTEQDLFNSPSFPSSMRGRVQLLAVFSGTGGQADMNLQRNQVTFRMTLSNKATFRYSVILKEIESVATATITIERQVAPPSPPVPLLPSASVKHEFSSGVHSSQPKTSRVNQASERRLSQWTLISKQLFILVVILISIGMVF</sequence>
<gene>
    <name evidence="3" type="ORF">C9374_009145</name>
</gene>
<dbReference type="InterPro" id="IPR024535">
    <property type="entry name" value="RHGA/B-epi-like_pectate_lyase"/>
</dbReference>
<accession>A0AA88GHK7</accession>
<proteinExistence type="predicted"/>
<comment type="caution">
    <text evidence="3">The sequence shown here is derived from an EMBL/GenBank/DDBJ whole genome shotgun (WGS) entry which is preliminary data.</text>
</comment>
<keyword evidence="4" id="KW-1185">Reference proteome</keyword>
<dbReference type="RefSeq" id="XP_044544891.1">
    <property type="nucleotide sequence ID" value="XM_044699300.1"/>
</dbReference>
<dbReference type="AlphaFoldDB" id="A0AA88GHK7"/>
<evidence type="ECO:0000256" key="1">
    <source>
        <dbReference type="SAM" id="SignalP"/>
    </source>
</evidence>
<organism evidence="3 4">
    <name type="scientific">Naegleria lovaniensis</name>
    <name type="common">Amoeba</name>
    <dbReference type="NCBI Taxonomy" id="51637"/>
    <lineage>
        <taxon>Eukaryota</taxon>
        <taxon>Discoba</taxon>
        <taxon>Heterolobosea</taxon>
        <taxon>Tetramitia</taxon>
        <taxon>Eutetramitia</taxon>
        <taxon>Vahlkampfiidae</taxon>
        <taxon>Naegleria</taxon>
    </lineage>
</organism>
<dbReference type="NCBIfam" id="TIGR03804">
    <property type="entry name" value="para_beta_helix"/>
    <property type="match status" value="1"/>
</dbReference>
<dbReference type="InterPro" id="IPR006626">
    <property type="entry name" value="PbH1"/>
</dbReference>
<evidence type="ECO:0000313" key="3">
    <source>
        <dbReference type="EMBL" id="KAG2377629.1"/>
    </source>
</evidence>
<dbReference type="Pfam" id="PF12708">
    <property type="entry name" value="Pect-lyase_RHGA_epim"/>
    <property type="match status" value="1"/>
</dbReference>
<dbReference type="SUPFAM" id="SSF51126">
    <property type="entry name" value="Pectin lyase-like"/>
    <property type="match status" value="1"/>
</dbReference>
<dbReference type="Gene3D" id="2.160.20.10">
    <property type="entry name" value="Single-stranded right-handed beta-helix, Pectin lyase-like"/>
    <property type="match status" value="1"/>
</dbReference>
<feature type="signal peptide" evidence="1">
    <location>
        <begin position="1"/>
        <end position="31"/>
    </location>
</feature>
<dbReference type="InterPro" id="IPR012334">
    <property type="entry name" value="Pectin_lyas_fold"/>
</dbReference>
<protein>
    <recommendedName>
        <fullName evidence="2">Rhamnogalacturonase A/B/Epimerase-like pectate lyase domain-containing protein</fullName>
    </recommendedName>
</protein>
<feature type="domain" description="Rhamnogalacturonase A/B/Epimerase-like pectate lyase" evidence="2">
    <location>
        <begin position="37"/>
        <end position="285"/>
    </location>
</feature>
<dbReference type="InterPro" id="IPR022441">
    <property type="entry name" value="Para_beta_helix_rpt-2"/>
</dbReference>
<evidence type="ECO:0000313" key="4">
    <source>
        <dbReference type="Proteomes" id="UP000816034"/>
    </source>
</evidence>
<feature type="chain" id="PRO_5041728408" description="Rhamnogalacturonase A/B/Epimerase-like pectate lyase domain-containing protein" evidence="1">
    <location>
        <begin position="32"/>
        <end position="666"/>
    </location>
</feature>
<name>A0AA88GHK7_NAELO</name>
<reference evidence="3 4" key="1">
    <citation type="journal article" date="2018" name="BMC Genomics">
        <title>The genome of Naegleria lovaniensis, the basis for a comparative approach to unravel pathogenicity factors of the human pathogenic amoeba N. fowleri.</title>
        <authorList>
            <person name="Liechti N."/>
            <person name="Schurch N."/>
            <person name="Bruggmann R."/>
            <person name="Wittwer M."/>
        </authorList>
    </citation>
    <scope>NUCLEOTIDE SEQUENCE [LARGE SCALE GENOMIC DNA]</scope>
    <source>
        <strain evidence="3 4">ATCC 30569</strain>
    </source>
</reference>
<dbReference type="SMART" id="SM00710">
    <property type="entry name" value="PbH1"/>
    <property type="match status" value="9"/>
</dbReference>
<dbReference type="Proteomes" id="UP000816034">
    <property type="component" value="Unassembled WGS sequence"/>
</dbReference>
<keyword evidence="1" id="KW-0732">Signal</keyword>
<dbReference type="EMBL" id="PYSW02000037">
    <property type="protein sequence ID" value="KAG2377629.1"/>
    <property type="molecule type" value="Genomic_DNA"/>
</dbReference>
<evidence type="ECO:0000259" key="2">
    <source>
        <dbReference type="Pfam" id="PF12708"/>
    </source>
</evidence>
<dbReference type="GeneID" id="68101599"/>